<dbReference type="RefSeq" id="WP_126423793.1">
    <property type="nucleotide sequence ID" value="NZ_AP018828.1"/>
</dbReference>
<dbReference type="SUPFAM" id="SSF55961">
    <property type="entry name" value="Bet v1-like"/>
    <property type="match status" value="1"/>
</dbReference>
<dbReference type="InterPro" id="IPR005031">
    <property type="entry name" value="COQ10_START"/>
</dbReference>
<dbReference type="EMBL" id="AP018828">
    <property type="protein sequence ID" value="BBF82187.1"/>
    <property type="molecule type" value="Genomic_DNA"/>
</dbReference>
<evidence type="ECO:0000256" key="1">
    <source>
        <dbReference type="ARBA" id="ARBA00008918"/>
    </source>
</evidence>
<dbReference type="CDD" id="cd07813">
    <property type="entry name" value="COQ10p_like"/>
    <property type="match status" value="1"/>
</dbReference>
<dbReference type="GO" id="GO:0048039">
    <property type="term" value="F:ubiquinone binding"/>
    <property type="evidence" value="ECO:0007669"/>
    <property type="project" value="InterPro"/>
</dbReference>
<reference evidence="4" key="1">
    <citation type="journal article" date="2017" name="Biotechnol. Biofuels">
        <title>Evaluation of environmental bacterial communities as a factor affecting the growth of duckweed Lemna minor.</title>
        <authorList>
            <person name="Ishizawa H."/>
            <person name="Kuroda M."/>
            <person name="Morikawa M."/>
            <person name="Ike M."/>
        </authorList>
    </citation>
    <scope>NUCLEOTIDE SEQUENCE [LARGE SCALE GENOMIC DNA]</scope>
    <source>
        <strain evidence="4">M6</strain>
    </source>
</reference>
<dbReference type="PANTHER" id="PTHR12901">
    <property type="entry name" value="SPERM PROTEIN HOMOLOG"/>
    <property type="match status" value="1"/>
</dbReference>
<sequence>MAQFHLERVLPYAASDLWDMVSDVKRYPEFIPWITALRAYNASSPSDGVHMFDADVSVGYKMLSERFSTRVTRRADDLSLHMGLLRGPLRKLNGHWHFTEIDGGTRVDFDMDMDFKNPILNAMLKANLNLAVSRLMSVFEARAKQLYGHKA</sequence>
<proteinExistence type="inferred from homology"/>
<dbReference type="InterPro" id="IPR044996">
    <property type="entry name" value="COQ10-like"/>
</dbReference>
<dbReference type="Proteomes" id="UP000278756">
    <property type="component" value="Chromosome 2"/>
</dbReference>
<dbReference type="OrthoDB" id="9804759at2"/>
<dbReference type="InterPro" id="IPR023393">
    <property type="entry name" value="START-like_dom_sf"/>
</dbReference>
<evidence type="ECO:0000313" key="3">
    <source>
        <dbReference type="EMBL" id="BBF82187.1"/>
    </source>
</evidence>
<feature type="domain" description="Coenzyme Q-binding protein COQ10 START" evidence="2">
    <location>
        <begin position="10"/>
        <end position="135"/>
    </location>
</feature>
<dbReference type="PANTHER" id="PTHR12901:SF10">
    <property type="entry name" value="COENZYME Q-BINDING PROTEIN COQ10, MITOCHONDRIAL"/>
    <property type="match status" value="1"/>
</dbReference>
<dbReference type="AlphaFoldDB" id="A0A3G9G5W3"/>
<organism evidence="3 4">
    <name type="scientific">Asticcacaulis excentricus</name>
    <dbReference type="NCBI Taxonomy" id="78587"/>
    <lineage>
        <taxon>Bacteria</taxon>
        <taxon>Pseudomonadati</taxon>
        <taxon>Pseudomonadota</taxon>
        <taxon>Alphaproteobacteria</taxon>
        <taxon>Caulobacterales</taxon>
        <taxon>Caulobacteraceae</taxon>
        <taxon>Asticcacaulis</taxon>
    </lineage>
</organism>
<comment type="similarity">
    <text evidence="1">Belongs to the ribosome association toxin RatA family.</text>
</comment>
<protein>
    <submittedName>
        <fullName evidence="3">Putative oligoketide cyclase</fullName>
    </submittedName>
</protein>
<gene>
    <name evidence="3" type="ORF">EM6_2817</name>
</gene>
<evidence type="ECO:0000313" key="4">
    <source>
        <dbReference type="Proteomes" id="UP000278756"/>
    </source>
</evidence>
<dbReference type="GO" id="GO:0045333">
    <property type="term" value="P:cellular respiration"/>
    <property type="evidence" value="ECO:0007669"/>
    <property type="project" value="InterPro"/>
</dbReference>
<dbReference type="Gene3D" id="3.30.530.20">
    <property type="match status" value="1"/>
</dbReference>
<reference evidence="4" key="2">
    <citation type="journal article" date="2017" name="Plant Physiol. Biochem.">
        <title>Differential oxidative and antioxidative response of duckweed Lemna minor toward plant growth promoting/inhibiting bacteria.</title>
        <authorList>
            <person name="Ishizawa H."/>
            <person name="Kuroda M."/>
            <person name="Morikawa M."/>
            <person name="Ike M."/>
        </authorList>
    </citation>
    <scope>NUCLEOTIDE SEQUENCE [LARGE SCALE GENOMIC DNA]</scope>
    <source>
        <strain evidence="4">M6</strain>
    </source>
</reference>
<accession>A0A3G9G5W3</accession>
<dbReference type="Pfam" id="PF03364">
    <property type="entry name" value="Polyketide_cyc"/>
    <property type="match status" value="1"/>
</dbReference>
<evidence type="ECO:0000259" key="2">
    <source>
        <dbReference type="Pfam" id="PF03364"/>
    </source>
</evidence>
<name>A0A3G9G5W3_9CAUL</name>